<sequence length="193" mass="21781">LFQIFCSTISFSVPSYPKFFVHFRTLLHHTTSTHHTSNGKEEDKRSRIKSAAIILFIKLFSLKEKRDIKADKDVYLGCIGAGYGGLAGEFEGFGCTFEMEQVPEECYPSEAQANMLCGHLKKKGISGQIRVSFEEQTLSVAVIVQYGDVLHVKIKIPTCKRCGFVQFVDRSAEHPTLVRSQAFKQAGWEFNDF</sequence>
<feature type="non-terminal residue" evidence="1">
    <location>
        <position position="1"/>
    </location>
</feature>
<evidence type="ECO:0000313" key="1">
    <source>
        <dbReference type="EMBL" id="GER36611.1"/>
    </source>
</evidence>
<name>A0A5A7PVA2_STRAF</name>
<accession>A0A5A7PVA2</accession>
<evidence type="ECO:0000313" key="2">
    <source>
        <dbReference type="Proteomes" id="UP000325081"/>
    </source>
</evidence>
<proteinExistence type="predicted"/>
<keyword evidence="2" id="KW-1185">Reference proteome</keyword>
<dbReference type="Proteomes" id="UP000325081">
    <property type="component" value="Unassembled WGS sequence"/>
</dbReference>
<reference evidence="2" key="1">
    <citation type="journal article" date="2019" name="Curr. Biol.">
        <title>Genome Sequence of Striga asiatica Provides Insight into the Evolution of Plant Parasitism.</title>
        <authorList>
            <person name="Yoshida S."/>
            <person name="Kim S."/>
            <person name="Wafula E.K."/>
            <person name="Tanskanen J."/>
            <person name="Kim Y.M."/>
            <person name="Honaas L."/>
            <person name="Yang Z."/>
            <person name="Spallek T."/>
            <person name="Conn C.E."/>
            <person name="Ichihashi Y."/>
            <person name="Cheong K."/>
            <person name="Cui S."/>
            <person name="Der J.P."/>
            <person name="Gundlach H."/>
            <person name="Jiao Y."/>
            <person name="Hori C."/>
            <person name="Ishida J.K."/>
            <person name="Kasahara H."/>
            <person name="Kiba T."/>
            <person name="Kim M.S."/>
            <person name="Koo N."/>
            <person name="Laohavisit A."/>
            <person name="Lee Y.H."/>
            <person name="Lumba S."/>
            <person name="McCourt P."/>
            <person name="Mortimer J.C."/>
            <person name="Mutuku J.M."/>
            <person name="Nomura T."/>
            <person name="Sasaki-Sekimoto Y."/>
            <person name="Seto Y."/>
            <person name="Wang Y."/>
            <person name="Wakatake T."/>
            <person name="Sakakibara H."/>
            <person name="Demura T."/>
            <person name="Yamaguchi S."/>
            <person name="Yoneyama K."/>
            <person name="Manabe R.I."/>
            <person name="Nelson D.C."/>
            <person name="Schulman A.H."/>
            <person name="Timko M.P."/>
            <person name="dePamphilis C.W."/>
            <person name="Choi D."/>
            <person name="Shirasu K."/>
        </authorList>
    </citation>
    <scope>NUCLEOTIDE SEQUENCE [LARGE SCALE GENOMIC DNA]</scope>
    <source>
        <strain evidence="2">cv. UVA1</strain>
    </source>
</reference>
<dbReference type="AlphaFoldDB" id="A0A5A7PVA2"/>
<protein>
    <submittedName>
        <fullName evidence="1">RNA-binding protein</fullName>
    </submittedName>
</protein>
<organism evidence="1 2">
    <name type="scientific">Striga asiatica</name>
    <name type="common">Asiatic witchweed</name>
    <name type="synonym">Buchnera asiatica</name>
    <dbReference type="NCBI Taxonomy" id="4170"/>
    <lineage>
        <taxon>Eukaryota</taxon>
        <taxon>Viridiplantae</taxon>
        <taxon>Streptophyta</taxon>
        <taxon>Embryophyta</taxon>
        <taxon>Tracheophyta</taxon>
        <taxon>Spermatophyta</taxon>
        <taxon>Magnoliopsida</taxon>
        <taxon>eudicotyledons</taxon>
        <taxon>Gunneridae</taxon>
        <taxon>Pentapetalae</taxon>
        <taxon>asterids</taxon>
        <taxon>lamiids</taxon>
        <taxon>Lamiales</taxon>
        <taxon>Orobanchaceae</taxon>
        <taxon>Buchnereae</taxon>
        <taxon>Striga</taxon>
    </lineage>
</organism>
<comment type="caution">
    <text evidence="1">The sequence shown here is derived from an EMBL/GenBank/DDBJ whole genome shotgun (WGS) entry which is preliminary data.</text>
</comment>
<gene>
    <name evidence="1" type="ORF">STAS_12959</name>
</gene>
<dbReference type="EMBL" id="BKCP01005183">
    <property type="protein sequence ID" value="GER36611.1"/>
    <property type="molecule type" value="Genomic_DNA"/>
</dbReference>